<dbReference type="GO" id="GO:0046872">
    <property type="term" value="F:metal ion binding"/>
    <property type="evidence" value="ECO:0007669"/>
    <property type="project" value="UniProtKB-KW"/>
</dbReference>
<feature type="domain" description="Alcohol dehydrogenase-like N-terminal" evidence="7">
    <location>
        <begin position="69"/>
        <end position="149"/>
    </location>
</feature>
<protein>
    <submittedName>
        <fullName evidence="8">2-desacetyl-2-hydroxyethyl bacteriochlorophyllide A dehydrogenase</fullName>
    </submittedName>
</protein>
<comment type="similarity">
    <text evidence="2">Belongs to the zinc-containing alcohol dehydrogenase family.</text>
</comment>
<dbReference type="RefSeq" id="WP_141975589.1">
    <property type="nucleotide sequence ID" value="NZ_VFPP01000001.1"/>
</dbReference>
<dbReference type="Gene3D" id="3.90.180.10">
    <property type="entry name" value="Medium-chain alcohol dehydrogenases, catalytic domain"/>
    <property type="match status" value="2"/>
</dbReference>
<dbReference type="Proteomes" id="UP000316628">
    <property type="component" value="Unassembled WGS sequence"/>
</dbReference>
<evidence type="ECO:0000259" key="7">
    <source>
        <dbReference type="Pfam" id="PF08240"/>
    </source>
</evidence>
<dbReference type="InterPro" id="IPR013154">
    <property type="entry name" value="ADH-like_N"/>
</dbReference>
<evidence type="ECO:0000256" key="3">
    <source>
        <dbReference type="ARBA" id="ARBA00022723"/>
    </source>
</evidence>
<dbReference type="OrthoDB" id="9781588at2"/>
<dbReference type="GO" id="GO:0016491">
    <property type="term" value="F:oxidoreductase activity"/>
    <property type="evidence" value="ECO:0007669"/>
    <property type="project" value="UniProtKB-KW"/>
</dbReference>
<evidence type="ECO:0000313" key="9">
    <source>
        <dbReference type="Proteomes" id="UP000316628"/>
    </source>
</evidence>
<keyword evidence="4" id="KW-0862">Zinc</keyword>
<name>A0A543J7I7_9PSEU</name>
<dbReference type="PANTHER" id="PTHR43350:SF19">
    <property type="entry name" value="D-GULOSIDE 3-DEHYDROGENASE"/>
    <property type="match status" value="1"/>
</dbReference>
<dbReference type="PANTHER" id="PTHR43350">
    <property type="entry name" value="NAD-DEPENDENT ALCOHOL DEHYDROGENASE"/>
    <property type="match status" value="1"/>
</dbReference>
<gene>
    <name evidence="8" type="ORF">FHX81_1073</name>
</gene>
<comment type="caution">
    <text evidence="8">The sequence shown here is derived from an EMBL/GenBank/DDBJ whole genome shotgun (WGS) entry which is preliminary data.</text>
</comment>
<keyword evidence="9" id="KW-1185">Reference proteome</keyword>
<evidence type="ECO:0000256" key="2">
    <source>
        <dbReference type="ARBA" id="ARBA00008072"/>
    </source>
</evidence>
<dbReference type="InterPro" id="IPR011032">
    <property type="entry name" value="GroES-like_sf"/>
</dbReference>
<dbReference type="Pfam" id="PF08240">
    <property type="entry name" value="ADH_N"/>
    <property type="match status" value="1"/>
</dbReference>
<comment type="cofactor">
    <cofactor evidence="1">
        <name>Zn(2+)</name>
        <dbReference type="ChEBI" id="CHEBI:29105"/>
    </cofactor>
</comment>
<dbReference type="InterPro" id="IPR013149">
    <property type="entry name" value="ADH-like_C"/>
</dbReference>
<evidence type="ECO:0000313" key="8">
    <source>
        <dbReference type="EMBL" id="TQM78793.1"/>
    </source>
</evidence>
<dbReference type="Gene3D" id="3.40.50.720">
    <property type="entry name" value="NAD(P)-binding Rossmann-like Domain"/>
    <property type="match status" value="1"/>
</dbReference>
<keyword evidence="3" id="KW-0479">Metal-binding</keyword>
<dbReference type="SUPFAM" id="SSF50129">
    <property type="entry name" value="GroES-like"/>
    <property type="match status" value="1"/>
</dbReference>
<evidence type="ECO:0000256" key="4">
    <source>
        <dbReference type="ARBA" id="ARBA00022833"/>
    </source>
</evidence>
<proteinExistence type="inferred from homology"/>
<sequence length="356" mass="37884">MAAVVRLDAPGCVTITEEPDPPLHATGVRLRTLFSGISAGTELTQYRGTNAHVVKTWDPGTRLFTAGRPEFAYPAVVGYEEVGEVVEVGDDVTAVRPGQVVWGVWGHRATTVVEQDYAAARVLDPAADPVLGIFSHIGAVALNVVLDADLHVGETAVVFGLGVLGQIVAQLARRNGARVVAVDALADRLELAGRLGADVALHAGEGGVAERVRRLTGGRGADVALEVSGNPKALHEAVRTVAYNARVVTGGFYQGEARGLFLGEEFHHNRVDLVCSQISGVAPRHAHRWDRARLNATVIDLAVAGHLRLRPLVSHVVPFTDAAWAYELLDTRPDQALQVVLGFSGTDGHDHRHGDE</sequence>
<reference evidence="8 9" key="1">
    <citation type="submission" date="2019-06" db="EMBL/GenBank/DDBJ databases">
        <title>Sequencing the genomes of 1000 actinobacteria strains.</title>
        <authorList>
            <person name="Klenk H.-P."/>
        </authorList>
    </citation>
    <scope>NUCLEOTIDE SEQUENCE [LARGE SCALE GENOMIC DNA]</scope>
    <source>
        <strain evidence="8 9">DSM 45456</strain>
    </source>
</reference>
<dbReference type="EMBL" id="VFPP01000001">
    <property type="protein sequence ID" value="TQM78793.1"/>
    <property type="molecule type" value="Genomic_DNA"/>
</dbReference>
<dbReference type="AlphaFoldDB" id="A0A543J7I7"/>
<evidence type="ECO:0000256" key="5">
    <source>
        <dbReference type="ARBA" id="ARBA00023002"/>
    </source>
</evidence>
<dbReference type="CDD" id="cd08255">
    <property type="entry name" value="2-desacetyl-2-hydroxyethyl_bacteriochlorophyllide_like"/>
    <property type="match status" value="1"/>
</dbReference>
<feature type="domain" description="Alcohol dehydrogenase-like C-terminal" evidence="6">
    <location>
        <begin position="164"/>
        <end position="270"/>
    </location>
</feature>
<organism evidence="8 9">
    <name type="scientific">Saccharothrix saharensis</name>
    <dbReference type="NCBI Taxonomy" id="571190"/>
    <lineage>
        <taxon>Bacteria</taxon>
        <taxon>Bacillati</taxon>
        <taxon>Actinomycetota</taxon>
        <taxon>Actinomycetes</taxon>
        <taxon>Pseudonocardiales</taxon>
        <taxon>Pseudonocardiaceae</taxon>
        <taxon>Saccharothrix</taxon>
    </lineage>
</organism>
<evidence type="ECO:0000256" key="1">
    <source>
        <dbReference type="ARBA" id="ARBA00001947"/>
    </source>
</evidence>
<dbReference type="Pfam" id="PF00107">
    <property type="entry name" value="ADH_zinc_N"/>
    <property type="match status" value="1"/>
</dbReference>
<accession>A0A543J7I7</accession>
<dbReference type="InterPro" id="IPR036291">
    <property type="entry name" value="NAD(P)-bd_dom_sf"/>
</dbReference>
<keyword evidence="5" id="KW-0560">Oxidoreductase</keyword>
<evidence type="ECO:0000259" key="6">
    <source>
        <dbReference type="Pfam" id="PF00107"/>
    </source>
</evidence>
<dbReference type="SUPFAM" id="SSF51735">
    <property type="entry name" value="NAD(P)-binding Rossmann-fold domains"/>
    <property type="match status" value="1"/>
</dbReference>